<dbReference type="AlphaFoldDB" id="A0AAV5M3Q0"/>
<evidence type="ECO:0008006" key="3">
    <source>
        <dbReference type="Google" id="ProtNLM"/>
    </source>
</evidence>
<protein>
    <recommendedName>
        <fullName evidence="3">Mitochondrial protein</fullName>
    </recommendedName>
</protein>
<accession>A0AAV5M3Q0</accession>
<sequence>MQASCATVEIKVEVEANKVALSTSNQSRVDYIKNWIIDSRAASHMTGDEEKLLNLLEYKGNRVVVTTDRYSTSNQANWRCSDNTMHELSTSKGEKCPPCIRDEKEFVVYGTTYNSWKLCGVRTGGCEAYVDRTSKNDTVDLWHAHLGHISYLRLQESTSTSISGFQVQGQGTTVVECMKTAAHVINKLPQVTWGFISPFEKLWNIKLVLDAFFLAMVTKGKDGGGDPNTGRCCVSRNVVFDEASSWWSLQEPNPKYANIALIEASRVTKPENYQEVAQSIEWRKAMEEEIKALKQNQTWGLVPKPNDVKLVSCKWVYKVKTRPDGKIESYKARLVARGFS</sequence>
<proteinExistence type="predicted"/>
<keyword evidence="2" id="KW-1185">Reference proteome</keyword>
<reference evidence="1 2" key="1">
    <citation type="journal article" date="2021" name="Commun. Biol.">
        <title>The genome of Shorea leprosula (Dipterocarpaceae) highlights the ecological relevance of drought in aseasonal tropical rainforests.</title>
        <authorList>
            <person name="Ng K.K.S."/>
            <person name="Kobayashi M.J."/>
            <person name="Fawcett J.A."/>
            <person name="Hatakeyama M."/>
            <person name="Paape T."/>
            <person name="Ng C.H."/>
            <person name="Ang C.C."/>
            <person name="Tnah L.H."/>
            <person name="Lee C.T."/>
            <person name="Nishiyama T."/>
            <person name="Sese J."/>
            <person name="O'Brien M.J."/>
            <person name="Copetti D."/>
            <person name="Mohd Noor M.I."/>
            <person name="Ong R.C."/>
            <person name="Putra M."/>
            <person name="Sireger I.Z."/>
            <person name="Indrioko S."/>
            <person name="Kosugi Y."/>
            <person name="Izuno A."/>
            <person name="Isagi Y."/>
            <person name="Lee S.L."/>
            <person name="Shimizu K.K."/>
        </authorList>
    </citation>
    <scope>NUCLEOTIDE SEQUENCE [LARGE SCALE GENOMIC DNA]</scope>
    <source>
        <strain evidence="1">214</strain>
    </source>
</reference>
<evidence type="ECO:0000313" key="2">
    <source>
        <dbReference type="Proteomes" id="UP001054252"/>
    </source>
</evidence>
<dbReference type="Proteomes" id="UP001054252">
    <property type="component" value="Unassembled WGS sequence"/>
</dbReference>
<gene>
    <name evidence="1" type="ORF">SLEP1_g50595</name>
</gene>
<name>A0AAV5M3Q0_9ROSI</name>
<comment type="caution">
    <text evidence="1">The sequence shown here is derived from an EMBL/GenBank/DDBJ whole genome shotgun (WGS) entry which is preliminary data.</text>
</comment>
<organism evidence="1 2">
    <name type="scientific">Rubroshorea leprosula</name>
    <dbReference type="NCBI Taxonomy" id="152421"/>
    <lineage>
        <taxon>Eukaryota</taxon>
        <taxon>Viridiplantae</taxon>
        <taxon>Streptophyta</taxon>
        <taxon>Embryophyta</taxon>
        <taxon>Tracheophyta</taxon>
        <taxon>Spermatophyta</taxon>
        <taxon>Magnoliopsida</taxon>
        <taxon>eudicotyledons</taxon>
        <taxon>Gunneridae</taxon>
        <taxon>Pentapetalae</taxon>
        <taxon>rosids</taxon>
        <taxon>malvids</taxon>
        <taxon>Malvales</taxon>
        <taxon>Dipterocarpaceae</taxon>
        <taxon>Rubroshorea</taxon>
    </lineage>
</organism>
<dbReference type="EMBL" id="BPVZ01000167">
    <property type="protein sequence ID" value="GKV43282.1"/>
    <property type="molecule type" value="Genomic_DNA"/>
</dbReference>
<evidence type="ECO:0000313" key="1">
    <source>
        <dbReference type="EMBL" id="GKV43282.1"/>
    </source>
</evidence>